<gene>
    <name evidence="6" type="primary">MAT1-1-3</name>
</gene>
<evidence type="ECO:0000259" key="5">
    <source>
        <dbReference type="PROSITE" id="PS50118"/>
    </source>
</evidence>
<keyword evidence="2" id="KW-0804">Transcription</keyword>
<feature type="DNA-binding region" description="HMG box" evidence="3">
    <location>
        <begin position="115"/>
        <end position="183"/>
    </location>
</feature>
<dbReference type="AlphaFoldDB" id="Q1MVS7"/>
<feature type="compositionally biased region" description="Basic and acidic residues" evidence="4">
    <location>
        <begin position="151"/>
        <end position="180"/>
    </location>
</feature>
<reference evidence="6" key="1">
    <citation type="journal article" date="2006" name="FEMS Microbiol. Lett.">
        <title>Phylogenetic and structural analyses of the mating-type loci in Clavicipitaceae.</title>
        <authorList>
            <person name="Yokoyama E."/>
            <person name="Arakawa M."/>
            <person name="Yamagishi K."/>
            <person name="Hara A."/>
        </authorList>
    </citation>
    <scope>NUCLEOTIDE SEQUENCE</scope>
    <source>
        <strain evidence="6">NBRC 31671</strain>
    </source>
</reference>
<dbReference type="Pfam" id="PF00505">
    <property type="entry name" value="HMG_box"/>
    <property type="match status" value="1"/>
</dbReference>
<evidence type="ECO:0000256" key="4">
    <source>
        <dbReference type="SAM" id="MobiDB-lite"/>
    </source>
</evidence>
<dbReference type="GO" id="GO:0030154">
    <property type="term" value="P:cell differentiation"/>
    <property type="evidence" value="ECO:0007669"/>
    <property type="project" value="TreeGrafter"/>
</dbReference>
<keyword evidence="1 3" id="KW-0238">DNA-binding</keyword>
<dbReference type="InterPro" id="IPR036910">
    <property type="entry name" value="HMG_box_dom_sf"/>
</dbReference>
<organism evidence="6">
    <name type="scientific">Tolypocladium inflatum</name>
    <name type="common">Cyclosporin fungus</name>
    <name type="synonym">Tolypocladium niveum</name>
    <dbReference type="NCBI Taxonomy" id="29910"/>
    <lineage>
        <taxon>Eukaryota</taxon>
        <taxon>Fungi</taxon>
        <taxon>Dikarya</taxon>
        <taxon>Ascomycota</taxon>
        <taxon>Pezizomycotina</taxon>
        <taxon>Sordariomycetes</taxon>
        <taxon>Hypocreomycetidae</taxon>
        <taxon>Hypocreales</taxon>
        <taxon>Ophiocordycipitaceae</taxon>
        <taxon>Tolypocladium</taxon>
    </lineage>
</organism>
<dbReference type="PANTHER" id="PTHR10270">
    <property type="entry name" value="SOX TRANSCRIPTION FACTOR"/>
    <property type="match status" value="1"/>
</dbReference>
<evidence type="ECO:0000256" key="2">
    <source>
        <dbReference type="ARBA" id="ARBA00023163"/>
    </source>
</evidence>
<dbReference type="InterPro" id="IPR050140">
    <property type="entry name" value="SRY-related_HMG-box_TF-like"/>
</dbReference>
<dbReference type="GO" id="GO:0000122">
    <property type="term" value="P:negative regulation of transcription by RNA polymerase II"/>
    <property type="evidence" value="ECO:0007669"/>
    <property type="project" value="TreeGrafter"/>
</dbReference>
<dbReference type="InterPro" id="IPR009071">
    <property type="entry name" value="HMG_box_dom"/>
</dbReference>
<feature type="region of interest" description="Disordered" evidence="4">
    <location>
        <begin position="149"/>
        <end position="192"/>
    </location>
</feature>
<dbReference type="PROSITE" id="PS50118">
    <property type="entry name" value="HMG_BOX_2"/>
    <property type="match status" value="1"/>
</dbReference>
<accession>Q1MVS7</accession>
<dbReference type="EMBL" id="AB258382">
    <property type="protein sequence ID" value="BAE93600.1"/>
    <property type="molecule type" value="Genomic_DNA"/>
</dbReference>
<evidence type="ECO:0000256" key="3">
    <source>
        <dbReference type="PROSITE-ProRule" id="PRU00267"/>
    </source>
</evidence>
<dbReference type="CDD" id="cd01389">
    <property type="entry name" value="HMG-box_ROX1-like"/>
    <property type="match status" value="1"/>
</dbReference>
<dbReference type="GO" id="GO:0000978">
    <property type="term" value="F:RNA polymerase II cis-regulatory region sequence-specific DNA binding"/>
    <property type="evidence" value="ECO:0007669"/>
    <property type="project" value="TreeGrafter"/>
</dbReference>
<dbReference type="Gene3D" id="1.10.30.10">
    <property type="entry name" value="High mobility group box domain"/>
    <property type="match status" value="1"/>
</dbReference>
<dbReference type="SMART" id="SM00398">
    <property type="entry name" value="HMG"/>
    <property type="match status" value="1"/>
</dbReference>
<evidence type="ECO:0000313" key="6">
    <source>
        <dbReference type="EMBL" id="BAE93600.1"/>
    </source>
</evidence>
<dbReference type="GO" id="GO:0005634">
    <property type="term" value="C:nucleus"/>
    <property type="evidence" value="ECO:0007669"/>
    <property type="project" value="UniProtKB-UniRule"/>
</dbReference>
<keyword evidence="3" id="KW-0539">Nucleus</keyword>
<dbReference type="PANTHER" id="PTHR10270:SF161">
    <property type="entry name" value="SEX-DETERMINING REGION Y PROTEIN"/>
    <property type="match status" value="1"/>
</dbReference>
<name>Q1MVS7_TOLIN</name>
<evidence type="ECO:0000256" key="1">
    <source>
        <dbReference type="ARBA" id="ARBA00023125"/>
    </source>
</evidence>
<dbReference type="SUPFAM" id="SSF47095">
    <property type="entry name" value="HMG-box"/>
    <property type="match status" value="1"/>
</dbReference>
<proteinExistence type="predicted"/>
<protein>
    <submittedName>
        <fullName evidence="6">MAT1-1-3</fullName>
    </submittedName>
</protein>
<dbReference type="GO" id="GO:0001228">
    <property type="term" value="F:DNA-binding transcription activator activity, RNA polymerase II-specific"/>
    <property type="evidence" value="ECO:0007669"/>
    <property type="project" value="TreeGrafter"/>
</dbReference>
<feature type="domain" description="HMG box" evidence="5">
    <location>
        <begin position="115"/>
        <end position="183"/>
    </location>
</feature>
<sequence length="192" mass="22249">MRPRVQVPGPYGDVDTPVTFVTSEIQGNVHVFLPDTYEMVIVEAIAQNFSRRVQQPVKVFHDDWRQKYRLCPLPPGAQAITSTYGPCRFECDMSEPKVAETQATPAASDNSRAHIPRPRNCWILYRQHKSEEYKEKFDNISASELSSAISRDWKAEPDSEKEIWRQKAQEEDRLHKEKYPGYKYTTKKSQGK</sequence>